<evidence type="ECO:0000256" key="1">
    <source>
        <dbReference type="ARBA" id="ARBA00006432"/>
    </source>
</evidence>
<dbReference type="InterPro" id="IPR042099">
    <property type="entry name" value="ANL_N_sf"/>
</dbReference>
<comment type="caution">
    <text evidence="8">The sequence shown here is derived from an EMBL/GenBank/DDBJ whole genome shotgun (WGS) entry which is preliminary data.</text>
</comment>
<feature type="domain" description="AMP-binding enzyme C-terminal" evidence="7">
    <location>
        <begin position="460"/>
        <end position="569"/>
    </location>
</feature>
<feature type="domain" description="AMP-dependent synthetase/ligase" evidence="6">
    <location>
        <begin position="38"/>
        <end position="417"/>
    </location>
</feature>
<sequence length="638" mass="67935">MAVPRNFTELAVQRMAELSGETVYQFVRPGHDGDRLEADSLTYGELGRRALRLAAWLQERGCHGQRVLILHTDGQQFAVSFLGCLLAGAVAVPAPPPAGARQNIERVANIVKDAAVSYLMTDAANASGISQLLATIGHSEVVCLATDRAERAAASEGAESDWHEPGLYPDDVAYLQYTSGSVSDPKGVMITHRNMLANQEAIQQAMRTGAGSVVGGWLPFHHDMGLAGHLLHPLWLGSRGVLMSPTAFVKRPARWLNMIDTYGITTGGGPNLGYELCVRRVGDEQIGLLDLSRWETAVNGAEPVRAETMDAFAQRFAPAGFRRSAFYPCYGLAEATLLVTGGVPDEPARERTVDAADLEHHLMRAARPARASRTLVSSGVPHGCEVRVVDPESHAQLPPGQVGEVWVRGDGVGHGYWNRPMENAHAFHATTSDGASGFLRTGDLGVLDGGELFVTGRLKDIVIIAGRNLYPQDIERSVQRVSALFGSSAAFAVESERDHVVVVQEVRTGRDFDAELPSLAAAVQQCVAREFEVAAENVVLVRPGTVRRTTSGKLQRRAMRRMFLEGQIQPLHEVIAPEVRKLVEAATGAPKPPHTSASAPAPSPGSTSAPSPGSASAPSPGSTSAPSSGSAPGLGERA</sequence>
<dbReference type="Pfam" id="PF00501">
    <property type="entry name" value="AMP-binding"/>
    <property type="match status" value="1"/>
</dbReference>
<evidence type="ECO:0000256" key="4">
    <source>
        <dbReference type="ARBA" id="ARBA00023098"/>
    </source>
</evidence>
<evidence type="ECO:0000256" key="3">
    <source>
        <dbReference type="ARBA" id="ARBA00022832"/>
    </source>
</evidence>
<dbReference type="GO" id="GO:0016874">
    <property type="term" value="F:ligase activity"/>
    <property type="evidence" value="ECO:0007669"/>
    <property type="project" value="UniProtKB-KW"/>
</dbReference>
<accession>A0ABP6C4H6</accession>
<dbReference type="InterPro" id="IPR040097">
    <property type="entry name" value="FAAL/FAAC"/>
</dbReference>
<dbReference type="SUPFAM" id="SSF56801">
    <property type="entry name" value="Acetyl-CoA synthetase-like"/>
    <property type="match status" value="1"/>
</dbReference>
<protein>
    <submittedName>
        <fullName evidence="8">Fatty acyl-AMP ligase</fullName>
    </submittedName>
</protein>
<name>A0ABP6C4H6_9ACTN</name>
<evidence type="ECO:0000259" key="6">
    <source>
        <dbReference type="Pfam" id="PF00501"/>
    </source>
</evidence>
<evidence type="ECO:0000313" key="8">
    <source>
        <dbReference type="EMBL" id="GAA2598645.1"/>
    </source>
</evidence>
<dbReference type="EMBL" id="BAAARJ010000003">
    <property type="protein sequence ID" value="GAA2598645.1"/>
    <property type="molecule type" value="Genomic_DNA"/>
</dbReference>
<dbReference type="RefSeq" id="WP_344562568.1">
    <property type="nucleotide sequence ID" value="NZ_BAAARJ010000003.1"/>
</dbReference>
<proteinExistence type="inferred from homology"/>
<dbReference type="InterPro" id="IPR025110">
    <property type="entry name" value="AMP-bd_C"/>
</dbReference>
<dbReference type="Pfam" id="PF23024">
    <property type="entry name" value="AMP-dom_DIP2-like"/>
    <property type="match status" value="1"/>
</dbReference>
<comment type="similarity">
    <text evidence="1">Belongs to the ATP-dependent AMP-binding enzyme family.</text>
</comment>
<keyword evidence="2 8" id="KW-0436">Ligase</keyword>
<reference evidence="9" key="1">
    <citation type="journal article" date="2019" name="Int. J. Syst. Evol. Microbiol.">
        <title>The Global Catalogue of Microorganisms (GCM) 10K type strain sequencing project: providing services to taxonomists for standard genome sequencing and annotation.</title>
        <authorList>
            <consortium name="The Broad Institute Genomics Platform"/>
            <consortium name="The Broad Institute Genome Sequencing Center for Infectious Disease"/>
            <person name="Wu L."/>
            <person name="Ma J."/>
        </authorList>
    </citation>
    <scope>NUCLEOTIDE SEQUENCE [LARGE SCALE GENOMIC DNA]</scope>
    <source>
        <strain evidence="9">JCM 16373</strain>
    </source>
</reference>
<evidence type="ECO:0000256" key="2">
    <source>
        <dbReference type="ARBA" id="ARBA00022598"/>
    </source>
</evidence>
<dbReference type="InterPro" id="IPR000873">
    <property type="entry name" value="AMP-dep_synth/lig_dom"/>
</dbReference>
<keyword evidence="4" id="KW-0443">Lipid metabolism</keyword>
<dbReference type="InterPro" id="IPR045851">
    <property type="entry name" value="AMP-bd_C_sf"/>
</dbReference>
<dbReference type="CDD" id="cd05931">
    <property type="entry name" value="FAAL"/>
    <property type="match status" value="1"/>
</dbReference>
<keyword evidence="9" id="KW-1185">Reference proteome</keyword>
<feature type="region of interest" description="Disordered" evidence="5">
    <location>
        <begin position="586"/>
        <end position="638"/>
    </location>
</feature>
<dbReference type="Gene3D" id="3.30.300.30">
    <property type="match status" value="1"/>
</dbReference>
<dbReference type="Proteomes" id="UP001501447">
    <property type="component" value="Unassembled WGS sequence"/>
</dbReference>
<gene>
    <name evidence="8" type="ORF">GCM10009863_10020</name>
</gene>
<evidence type="ECO:0000256" key="5">
    <source>
        <dbReference type="SAM" id="MobiDB-lite"/>
    </source>
</evidence>
<evidence type="ECO:0000259" key="7">
    <source>
        <dbReference type="Pfam" id="PF23024"/>
    </source>
</evidence>
<dbReference type="PANTHER" id="PTHR22754">
    <property type="entry name" value="DISCO-INTERACTING PROTEIN 2 DIP2 -RELATED"/>
    <property type="match status" value="1"/>
</dbReference>
<feature type="compositionally biased region" description="Low complexity" evidence="5">
    <location>
        <begin position="594"/>
        <end position="638"/>
    </location>
</feature>
<evidence type="ECO:0000313" key="9">
    <source>
        <dbReference type="Proteomes" id="UP001501447"/>
    </source>
</evidence>
<dbReference type="Gene3D" id="3.40.50.12780">
    <property type="entry name" value="N-terminal domain of ligase-like"/>
    <property type="match status" value="1"/>
</dbReference>
<organism evidence="8 9">
    <name type="scientific">Streptomyces axinellae</name>
    <dbReference type="NCBI Taxonomy" id="552788"/>
    <lineage>
        <taxon>Bacteria</taxon>
        <taxon>Bacillati</taxon>
        <taxon>Actinomycetota</taxon>
        <taxon>Actinomycetes</taxon>
        <taxon>Kitasatosporales</taxon>
        <taxon>Streptomycetaceae</taxon>
        <taxon>Streptomyces</taxon>
    </lineage>
</organism>
<keyword evidence="3" id="KW-0276">Fatty acid metabolism</keyword>
<dbReference type="PANTHER" id="PTHR22754:SF32">
    <property type="entry name" value="DISCO-INTERACTING PROTEIN 2"/>
    <property type="match status" value="1"/>
</dbReference>